<dbReference type="GeneID" id="63825026"/>
<sequence length="53" mass="5886">MWKALDVTYARLLSSLAVARSVVNDSERSDVYLKDAGSSCTVLYKCMSTYSTE</sequence>
<keyword evidence="2" id="KW-1185">Reference proteome</keyword>
<evidence type="ECO:0000313" key="2">
    <source>
        <dbReference type="Proteomes" id="UP000076871"/>
    </source>
</evidence>
<reference evidence="1 2" key="1">
    <citation type="journal article" date="2016" name="Mol. Biol. Evol.">
        <title>Comparative Genomics of Early-Diverging Mushroom-Forming Fungi Provides Insights into the Origins of Lignocellulose Decay Capabilities.</title>
        <authorList>
            <person name="Nagy L.G."/>
            <person name="Riley R."/>
            <person name="Tritt A."/>
            <person name="Adam C."/>
            <person name="Daum C."/>
            <person name="Floudas D."/>
            <person name="Sun H."/>
            <person name="Yadav J.S."/>
            <person name="Pangilinan J."/>
            <person name="Larsson K.H."/>
            <person name="Matsuura K."/>
            <person name="Barry K."/>
            <person name="Labutti K."/>
            <person name="Kuo R."/>
            <person name="Ohm R.A."/>
            <person name="Bhattacharya S.S."/>
            <person name="Shirouzu T."/>
            <person name="Yoshinaga Y."/>
            <person name="Martin F.M."/>
            <person name="Grigoriev I.V."/>
            <person name="Hibbett D.S."/>
        </authorList>
    </citation>
    <scope>NUCLEOTIDE SEQUENCE [LARGE SCALE GENOMIC DNA]</scope>
    <source>
        <strain evidence="1 2">93-53</strain>
    </source>
</reference>
<dbReference type="Proteomes" id="UP000076871">
    <property type="component" value="Unassembled WGS sequence"/>
</dbReference>
<gene>
    <name evidence="1" type="ORF">LAESUDRAFT_721335</name>
</gene>
<protein>
    <submittedName>
        <fullName evidence="1">Uncharacterized protein</fullName>
    </submittedName>
</protein>
<proteinExistence type="predicted"/>
<dbReference type="EMBL" id="KV427608">
    <property type="protein sequence ID" value="KZT10930.1"/>
    <property type="molecule type" value="Genomic_DNA"/>
</dbReference>
<dbReference type="InParanoid" id="A0A165GWP8"/>
<accession>A0A165GWP8</accession>
<name>A0A165GWP8_9APHY</name>
<organism evidence="1 2">
    <name type="scientific">Laetiporus sulphureus 93-53</name>
    <dbReference type="NCBI Taxonomy" id="1314785"/>
    <lineage>
        <taxon>Eukaryota</taxon>
        <taxon>Fungi</taxon>
        <taxon>Dikarya</taxon>
        <taxon>Basidiomycota</taxon>
        <taxon>Agaricomycotina</taxon>
        <taxon>Agaricomycetes</taxon>
        <taxon>Polyporales</taxon>
        <taxon>Laetiporus</taxon>
    </lineage>
</organism>
<dbReference type="AlphaFoldDB" id="A0A165GWP8"/>
<evidence type="ECO:0000313" key="1">
    <source>
        <dbReference type="EMBL" id="KZT10930.1"/>
    </source>
</evidence>
<dbReference type="RefSeq" id="XP_040768670.1">
    <property type="nucleotide sequence ID" value="XM_040907997.1"/>
</dbReference>